<dbReference type="InterPro" id="IPR012337">
    <property type="entry name" value="RNaseH-like_sf"/>
</dbReference>
<feature type="region of interest" description="Disordered" evidence="2">
    <location>
        <begin position="78"/>
        <end position="117"/>
    </location>
</feature>
<dbReference type="GO" id="GO:0003676">
    <property type="term" value="F:nucleic acid binding"/>
    <property type="evidence" value="ECO:0007669"/>
    <property type="project" value="InterPro"/>
</dbReference>
<keyword evidence="5" id="KW-1185">Reference proteome</keyword>
<dbReference type="Pfam" id="PF25597">
    <property type="entry name" value="SH3_retrovirus"/>
    <property type="match status" value="1"/>
</dbReference>
<feature type="compositionally biased region" description="Low complexity" evidence="2">
    <location>
        <begin position="91"/>
        <end position="102"/>
    </location>
</feature>
<sequence>MKEEETVKQYSDRIMAVVNSIRLLGEQFSEARIVEKVLSTLPERYEAKISSLEDSRDLATISLTELINALYAQEQRRASRMEEHQEGAFQAKAKATSSTSAYKGKKSWKNRPKPDAARGEDRLYRFCKRPSHQEARCWFRPDAVCQHCKKKGHIERVCKEKGRPGKNQPQYKNEEARVAEDSSDHEEQVFAVSCSAGQKKSTKGWLLDSGYTNHMSPDETIFKTLDRSCKTRVKIGNGQLIKAEGKGDVQICTATGGKIIKDVLLVPEIDRNLLSISQLLEKRYSVVFKGQECQITDPNGLSLMTVTMSDKCFEVNWSSDSHSTHVASTNDTKLWHQRLGHTNFKSMARMVSKEMVENFTKTVHIEDVCEVCQIRKQARLPFPANTTWRASSKLELVHTDVCGPMRTESLSGNRYFILFIDDCTIYCWVYFLKHKSEVAEVFIKFKAVVETETGCKIKTIRSDNGTEYTSAQFQALCKDAGIKHQLTNVYTPQQNGVSERKNRSLMDMARCLLFEKNLPKTMWAEAVNTVVYIQNRLPTKALAHKTPFEAWFGFKPSLAHMKVFGCLCYSQVPAVKRDKLSKRAVPGILTGYSMVKKGYRILDPLTNKIQVSRDVVFDEKACWNWERNEPEAIPEELVTDQFEADQNDLEMDVDDEPVRGTRTLADVYERAHVAQEEPCF</sequence>
<evidence type="ECO:0000313" key="5">
    <source>
        <dbReference type="Proteomes" id="UP000701853"/>
    </source>
</evidence>
<dbReference type="InterPro" id="IPR025724">
    <property type="entry name" value="GAG-pre-integrase_dom"/>
</dbReference>
<dbReference type="Proteomes" id="UP000701853">
    <property type="component" value="Chromosome 5"/>
</dbReference>
<name>A0A8J5ZN14_9ROSI</name>
<dbReference type="InterPro" id="IPR001584">
    <property type="entry name" value="Integrase_cat-core"/>
</dbReference>
<keyword evidence="1" id="KW-0378">Hydrolase</keyword>
<proteinExistence type="predicted"/>
<dbReference type="InterPro" id="IPR054722">
    <property type="entry name" value="PolX-like_BBD"/>
</dbReference>
<reference evidence="4 5" key="1">
    <citation type="journal article" date="2021" name="bioRxiv">
        <title>The Gossypium anomalum genome as a resource for cotton improvement and evolutionary analysis of hybrid incompatibility.</title>
        <authorList>
            <person name="Grover C.E."/>
            <person name="Yuan D."/>
            <person name="Arick M.A."/>
            <person name="Miller E.R."/>
            <person name="Hu G."/>
            <person name="Peterson D.G."/>
            <person name="Wendel J.F."/>
            <person name="Udall J.A."/>
        </authorList>
    </citation>
    <scope>NUCLEOTIDE SEQUENCE [LARGE SCALE GENOMIC DNA]</scope>
    <source>
        <strain evidence="4">JFW-Udall</strain>
        <tissue evidence="4">Leaf</tissue>
    </source>
</reference>
<gene>
    <name evidence="4" type="ORF">CXB51_009791</name>
</gene>
<dbReference type="Pfam" id="PF14223">
    <property type="entry name" value="Retrotran_gag_2"/>
    <property type="match status" value="1"/>
</dbReference>
<evidence type="ECO:0000259" key="3">
    <source>
        <dbReference type="PROSITE" id="PS50994"/>
    </source>
</evidence>
<dbReference type="PANTHER" id="PTHR42648:SF18">
    <property type="entry name" value="RETROTRANSPOSON, UNCLASSIFIED-LIKE PROTEIN"/>
    <property type="match status" value="1"/>
</dbReference>
<evidence type="ECO:0000256" key="2">
    <source>
        <dbReference type="SAM" id="MobiDB-lite"/>
    </source>
</evidence>
<feature type="domain" description="Integrase catalytic" evidence="3">
    <location>
        <begin position="389"/>
        <end position="555"/>
    </location>
</feature>
<dbReference type="PANTHER" id="PTHR42648">
    <property type="entry name" value="TRANSPOSASE, PUTATIVE-RELATED"/>
    <property type="match status" value="1"/>
</dbReference>
<dbReference type="InterPro" id="IPR057670">
    <property type="entry name" value="SH3_retrovirus"/>
</dbReference>
<accession>A0A8J5ZN14</accession>
<organism evidence="4 5">
    <name type="scientific">Gossypium anomalum</name>
    <dbReference type="NCBI Taxonomy" id="47600"/>
    <lineage>
        <taxon>Eukaryota</taxon>
        <taxon>Viridiplantae</taxon>
        <taxon>Streptophyta</taxon>
        <taxon>Embryophyta</taxon>
        <taxon>Tracheophyta</taxon>
        <taxon>Spermatophyta</taxon>
        <taxon>Magnoliopsida</taxon>
        <taxon>eudicotyledons</taxon>
        <taxon>Gunneridae</taxon>
        <taxon>Pentapetalae</taxon>
        <taxon>rosids</taxon>
        <taxon>malvids</taxon>
        <taxon>Malvales</taxon>
        <taxon>Malvaceae</taxon>
        <taxon>Malvoideae</taxon>
        <taxon>Gossypium</taxon>
    </lineage>
</organism>
<dbReference type="InterPro" id="IPR036397">
    <property type="entry name" value="RNaseH_sf"/>
</dbReference>
<dbReference type="InterPro" id="IPR039537">
    <property type="entry name" value="Retrotran_Ty1/copia-like"/>
</dbReference>
<dbReference type="GO" id="GO:0015074">
    <property type="term" value="P:DNA integration"/>
    <property type="evidence" value="ECO:0007669"/>
    <property type="project" value="InterPro"/>
</dbReference>
<evidence type="ECO:0000313" key="4">
    <source>
        <dbReference type="EMBL" id="KAG8492529.1"/>
    </source>
</evidence>
<dbReference type="GO" id="GO:0006508">
    <property type="term" value="P:proteolysis"/>
    <property type="evidence" value="ECO:0007669"/>
    <property type="project" value="UniProtKB-KW"/>
</dbReference>
<protein>
    <recommendedName>
        <fullName evidence="3">Integrase catalytic domain-containing protein</fullName>
    </recommendedName>
</protein>
<dbReference type="PROSITE" id="PS50994">
    <property type="entry name" value="INTEGRASE"/>
    <property type="match status" value="1"/>
</dbReference>
<dbReference type="AlphaFoldDB" id="A0A8J5ZN14"/>
<dbReference type="Gene3D" id="3.30.420.10">
    <property type="entry name" value="Ribonuclease H-like superfamily/Ribonuclease H"/>
    <property type="match status" value="1"/>
</dbReference>
<dbReference type="Pfam" id="PF00665">
    <property type="entry name" value="rve"/>
    <property type="match status" value="1"/>
</dbReference>
<dbReference type="Pfam" id="PF22936">
    <property type="entry name" value="Pol_BBD"/>
    <property type="match status" value="1"/>
</dbReference>
<dbReference type="OrthoDB" id="547913at2759"/>
<comment type="caution">
    <text evidence="4">The sequence shown here is derived from an EMBL/GenBank/DDBJ whole genome shotgun (WGS) entry which is preliminary data.</text>
</comment>
<dbReference type="SUPFAM" id="SSF53098">
    <property type="entry name" value="Ribonuclease H-like"/>
    <property type="match status" value="1"/>
</dbReference>
<dbReference type="Pfam" id="PF13976">
    <property type="entry name" value="gag_pre-integrs"/>
    <property type="match status" value="1"/>
</dbReference>
<keyword evidence="1" id="KW-0645">Protease</keyword>
<dbReference type="GO" id="GO:0008233">
    <property type="term" value="F:peptidase activity"/>
    <property type="evidence" value="ECO:0007669"/>
    <property type="project" value="UniProtKB-KW"/>
</dbReference>
<dbReference type="EMBL" id="JAHUZN010000005">
    <property type="protein sequence ID" value="KAG8492529.1"/>
    <property type="molecule type" value="Genomic_DNA"/>
</dbReference>
<evidence type="ECO:0000256" key="1">
    <source>
        <dbReference type="ARBA" id="ARBA00022670"/>
    </source>
</evidence>